<keyword evidence="4 8" id="KW-0812">Transmembrane</keyword>
<evidence type="ECO:0000256" key="3">
    <source>
        <dbReference type="ARBA" id="ARBA00022475"/>
    </source>
</evidence>
<feature type="transmembrane region" description="Helical" evidence="8">
    <location>
        <begin position="96"/>
        <end position="129"/>
    </location>
</feature>
<comment type="similarity">
    <text evidence="7">Belongs to the GntP permease family.</text>
</comment>
<keyword evidence="2" id="KW-0813">Transport</keyword>
<feature type="transmembrane region" description="Helical" evidence="8">
    <location>
        <begin position="375"/>
        <end position="394"/>
    </location>
</feature>
<proteinExistence type="inferred from homology"/>
<reference evidence="9 10" key="1">
    <citation type="submission" date="2023-02" db="EMBL/GenBank/DDBJ databases">
        <title>Genome sequence of Sphingobacterium sp. KACC 22765.</title>
        <authorList>
            <person name="Kim S."/>
            <person name="Heo J."/>
            <person name="Kwon S.-W."/>
        </authorList>
    </citation>
    <scope>NUCLEOTIDE SEQUENCE [LARGE SCALE GENOMIC DNA]</scope>
    <source>
        <strain evidence="9 10">KACC 22765</strain>
    </source>
</reference>
<organism evidence="9 10">
    <name type="scientific">Sphingobacterium oryzagri</name>
    <dbReference type="NCBI Taxonomy" id="3025669"/>
    <lineage>
        <taxon>Bacteria</taxon>
        <taxon>Pseudomonadati</taxon>
        <taxon>Bacteroidota</taxon>
        <taxon>Sphingobacteriia</taxon>
        <taxon>Sphingobacteriales</taxon>
        <taxon>Sphingobacteriaceae</taxon>
        <taxon>Sphingobacterium</taxon>
    </lineage>
</organism>
<protein>
    <submittedName>
        <fullName evidence="9">Gluconate:H+ symporter</fullName>
    </submittedName>
</protein>
<dbReference type="Pfam" id="PF02447">
    <property type="entry name" value="GntP_permease"/>
    <property type="match status" value="1"/>
</dbReference>
<feature type="transmembrane region" description="Helical" evidence="8">
    <location>
        <begin position="338"/>
        <end position="363"/>
    </location>
</feature>
<evidence type="ECO:0000313" key="10">
    <source>
        <dbReference type="Proteomes" id="UP001221558"/>
    </source>
</evidence>
<feature type="transmembrane region" description="Helical" evidence="8">
    <location>
        <begin position="136"/>
        <end position="154"/>
    </location>
</feature>
<dbReference type="InterPro" id="IPR003474">
    <property type="entry name" value="Glcn_transporter"/>
</dbReference>
<name>A0ABY7WEJ8_9SPHI</name>
<comment type="subcellular location">
    <subcellularLocation>
        <location evidence="1">Cell membrane</location>
        <topology evidence="1">Multi-pass membrane protein</topology>
    </subcellularLocation>
</comment>
<feature type="transmembrane region" description="Helical" evidence="8">
    <location>
        <begin position="223"/>
        <end position="247"/>
    </location>
</feature>
<dbReference type="EMBL" id="CP117880">
    <property type="protein sequence ID" value="WDF66867.1"/>
    <property type="molecule type" value="Genomic_DNA"/>
</dbReference>
<keyword evidence="10" id="KW-1185">Reference proteome</keyword>
<dbReference type="RefSeq" id="WP_274265607.1">
    <property type="nucleotide sequence ID" value="NZ_CP117880.1"/>
</dbReference>
<keyword evidence="6 8" id="KW-0472">Membrane</keyword>
<feature type="transmembrane region" description="Helical" evidence="8">
    <location>
        <begin position="299"/>
        <end position="318"/>
    </location>
</feature>
<feature type="transmembrane region" description="Helical" evidence="8">
    <location>
        <begin position="174"/>
        <end position="193"/>
    </location>
</feature>
<evidence type="ECO:0000256" key="2">
    <source>
        <dbReference type="ARBA" id="ARBA00022448"/>
    </source>
</evidence>
<sequence>MPLIIVVLGVALLLLLVTVVRLNTVFSLLITSIAVGFAMDMNAIDILKSVETGASTTMGQLALLLAFGAVLGKLMAEGGAAEQITAVLTSVFGKKNLPWAMVLTGFLVGIPLFYNVGFIVLVPFVFMVCAANKLPLLYVGIPLLAALSVTHGYLPPHPGATAIALTFKADIGLTMAYGVIVAIPAIIISGPLFGRTLKGIPTNPPPELFPEQQEGDKRKLPGFGISLFTGLFPIILIALGSFSYLILPEGSIWLATLRFLGDPVVALMLASIFAMYTMGIRQGKSLKQQSESIEEAMRGITMILFIIAASGVFKQILVDSGVAMYIAELTNGLALSPLVLAWAIAGIIRLVIGSASVAGLTAAGIMLPIVQATDITPELMVLATGAGSLMFSHVNDPGFWMFKTYFGLSMKDTFRSWTVMETLVSVTGLIGILTLHWLGF</sequence>
<gene>
    <name evidence="9" type="ORF">PQ465_11175</name>
</gene>
<evidence type="ECO:0000256" key="4">
    <source>
        <dbReference type="ARBA" id="ARBA00022692"/>
    </source>
</evidence>
<accession>A0ABY7WEJ8</accession>
<evidence type="ECO:0000256" key="5">
    <source>
        <dbReference type="ARBA" id="ARBA00022989"/>
    </source>
</evidence>
<evidence type="ECO:0000256" key="8">
    <source>
        <dbReference type="SAM" id="Phobius"/>
    </source>
</evidence>
<dbReference type="PIRSF" id="PIRSF002746">
    <property type="entry name" value="Gluconate_transporter"/>
    <property type="match status" value="1"/>
</dbReference>
<keyword evidence="3" id="KW-1003">Cell membrane</keyword>
<evidence type="ECO:0000256" key="7">
    <source>
        <dbReference type="ARBA" id="ARBA00049663"/>
    </source>
</evidence>
<dbReference type="Proteomes" id="UP001221558">
    <property type="component" value="Chromosome"/>
</dbReference>
<feature type="transmembrane region" description="Helical" evidence="8">
    <location>
        <begin position="259"/>
        <end position="278"/>
    </location>
</feature>
<feature type="transmembrane region" description="Helical" evidence="8">
    <location>
        <begin position="59"/>
        <end position="76"/>
    </location>
</feature>
<dbReference type="PANTHER" id="PTHR30354">
    <property type="entry name" value="GNT FAMILY GLUCONATE TRANSPORTER"/>
    <property type="match status" value="1"/>
</dbReference>
<keyword evidence="5 8" id="KW-1133">Transmembrane helix</keyword>
<feature type="transmembrane region" description="Helical" evidence="8">
    <location>
        <begin position="414"/>
        <end position="438"/>
    </location>
</feature>
<evidence type="ECO:0000313" key="9">
    <source>
        <dbReference type="EMBL" id="WDF66867.1"/>
    </source>
</evidence>
<dbReference type="NCBIfam" id="TIGR00791">
    <property type="entry name" value="gntP"/>
    <property type="match status" value="1"/>
</dbReference>
<evidence type="ECO:0000256" key="6">
    <source>
        <dbReference type="ARBA" id="ARBA00023136"/>
    </source>
</evidence>
<evidence type="ECO:0000256" key="1">
    <source>
        <dbReference type="ARBA" id="ARBA00004651"/>
    </source>
</evidence>
<dbReference type="PANTHER" id="PTHR30354:SF22">
    <property type="entry name" value="HIGH-AFFINITY GLUCONATE TRANSPORTER"/>
    <property type="match status" value="1"/>
</dbReference>